<dbReference type="EMBL" id="PQNY01000025">
    <property type="protein sequence ID" value="POS00750.1"/>
    <property type="molecule type" value="Genomic_DNA"/>
</dbReference>
<evidence type="ECO:0000256" key="1">
    <source>
        <dbReference type="SAM" id="SignalP"/>
    </source>
</evidence>
<keyword evidence="3" id="KW-1185">Reference proteome</keyword>
<dbReference type="RefSeq" id="WP_103727048.1">
    <property type="nucleotide sequence ID" value="NZ_PQNY01000025.1"/>
</dbReference>
<protein>
    <submittedName>
        <fullName evidence="2">Outer membrane protein with beta-barrel domain</fullName>
    </submittedName>
</protein>
<evidence type="ECO:0000313" key="3">
    <source>
        <dbReference type="Proteomes" id="UP000237056"/>
    </source>
</evidence>
<comment type="caution">
    <text evidence="2">The sequence shown here is derived from an EMBL/GenBank/DDBJ whole genome shotgun (WGS) entry which is preliminary data.</text>
</comment>
<accession>A0A2S4N520</accession>
<sequence>MKKSISILVICILSINLNAQTKKEKEKPFGSWSAEIGYLISTNSTNTKDTKPLFAGNGLNAGVNYRWGNTLGIKSTLGFNGGKTNEKEIVSFAKTFEGNGFTAISSYSKSWSQFNFAAGPSIFLGKNYKGEISVLGGVRMGSERNIKIDLYDAAVFYKNVYNVTEKKVKPFWEVGASYQVANIKNIGFGIKGSYGSNGVSFGIVAWDWMACCAVKCKACPGLIPSKVIEK</sequence>
<gene>
    <name evidence="2" type="ORF">Q361_12511</name>
</gene>
<evidence type="ECO:0000313" key="2">
    <source>
        <dbReference type="EMBL" id="POS00750.1"/>
    </source>
</evidence>
<feature type="chain" id="PRO_5015516737" evidence="1">
    <location>
        <begin position="20"/>
        <end position="230"/>
    </location>
</feature>
<feature type="signal peptide" evidence="1">
    <location>
        <begin position="1"/>
        <end position="19"/>
    </location>
</feature>
<keyword evidence="1" id="KW-0732">Signal</keyword>
<proteinExistence type="predicted"/>
<organism evidence="2 3">
    <name type="scientific">Flavobacterium croceum DSM 17960</name>
    <dbReference type="NCBI Taxonomy" id="1121886"/>
    <lineage>
        <taxon>Bacteria</taxon>
        <taxon>Pseudomonadati</taxon>
        <taxon>Bacteroidota</taxon>
        <taxon>Flavobacteriia</taxon>
        <taxon>Flavobacteriales</taxon>
        <taxon>Flavobacteriaceae</taxon>
        <taxon>Flavobacterium</taxon>
    </lineage>
</organism>
<dbReference type="Proteomes" id="UP000237056">
    <property type="component" value="Unassembled WGS sequence"/>
</dbReference>
<reference evidence="2 3" key="1">
    <citation type="submission" date="2018-01" db="EMBL/GenBank/DDBJ databases">
        <title>Genomic Encyclopedia of Type Strains, Phase I: the one thousand microbial genomes (KMG-I) project.</title>
        <authorList>
            <person name="Goeker M."/>
        </authorList>
    </citation>
    <scope>NUCLEOTIDE SEQUENCE [LARGE SCALE GENOMIC DNA]</scope>
    <source>
        <strain evidence="2 3">DSM 17960</strain>
    </source>
</reference>
<name>A0A2S4N520_9FLAO</name>
<dbReference type="AlphaFoldDB" id="A0A2S4N520"/>